<evidence type="ECO:0000259" key="6">
    <source>
        <dbReference type="PROSITE" id="PS50929"/>
    </source>
</evidence>
<organism evidence="7 8">
    <name type="scientific">Pilibacter termitis</name>
    <dbReference type="NCBI Taxonomy" id="263852"/>
    <lineage>
        <taxon>Bacteria</taxon>
        <taxon>Bacillati</taxon>
        <taxon>Bacillota</taxon>
        <taxon>Bacilli</taxon>
        <taxon>Lactobacillales</taxon>
        <taxon>Enterococcaceae</taxon>
        <taxon>Pilibacter</taxon>
    </lineage>
</organism>
<feature type="transmembrane region" description="Helical" evidence="5">
    <location>
        <begin position="20"/>
        <end position="38"/>
    </location>
</feature>
<evidence type="ECO:0000256" key="5">
    <source>
        <dbReference type="SAM" id="Phobius"/>
    </source>
</evidence>
<feature type="transmembrane region" description="Helical" evidence="5">
    <location>
        <begin position="114"/>
        <end position="133"/>
    </location>
</feature>
<dbReference type="InterPro" id="IPR011527">
    <property type="entry name" value="ABC1_TM_dom"/>
</dbReference>
<accession>A0A1T4N8R7</accession>
<keyword evidence="4 5" id="KW-0472">Membrane</keyword>
<evidence type="ECO:0000256" key="2">
    <source>
        <dbReference type="ARBA" id="ARBA00022692"/>
    </source>
</evidence>
<dbReference type="SUPFAM" id="SSF90123">
    <property type="entry name" value="ABC transporter transmembrane region"/>
    <property type="match status" value="1"/>
</dbReference>
<dbReference type="AlphaFoldDB" id="A0A1T4N8R7"/>
<dbReference type="GO" id="GO:0140359">
    <property type="term" value="F:ABC-type transporter activity"/>
    <property type="evidence" value="ECO:0007669"/>
    <property type="project" value="InterPro"/>
</dbReference>
<gene>
    <name evidence="7" type="ORF">SAMN02745116_01345</name>
</gene>
<dbReference type="Proteomes" id="UP000190328">
    <property type="component" value="Unassembled WGS sequence"/>
</dbReference>
<dbReference type="EMBL" id="FUXI01000013">
    <property type="protein sequence ID" value="SJZ75506.1"/>
    <property type="molecule type" value="Genomic_DNA"/>
</dbReference>
<dbReference type="InterPro" id="IPR036640">
    <property type="entry name" value="ABC1_TM_sf"/>
</dbReference>
<evidence type="ECO:0000313" key="8">
    <source>
        <dbReference type="Proteomes" id="UP000190328"/>
    </source>
</evidence>
<dbReference type="PROSITE" id="PS50929">
    <property type="entry name" value="ABC_TM1F"/>
    <property type="match status" value="1"/>
</dbReference>
<protein>
    <submittedName>
        <fullName evidence="7">ABC transporter transmembrane region</fullName>
    </submittedName>
</protein>
<feature type="domain" description="ABC transmembrane type-1" evidence="6">
    <location>
        <begin position="1"/>
        <end position="158"/>
    </location>
</feature>
<evidence type="ECO:0000256" key="4">
    <source>
        <dbReference type="ARBA" id="ARBA00023136"/>
    </source>
</evidence>
<comment type="subcellular location">
    <subcellularLocation>
        <location evidence="1">Cell membrane</location>
        <topology evidence="1">Multi-pass membrane protein</topology>
    </subcellularLocation>
</comment>
<dbReference type="GO" id="GO:0005886">
    <property type="term" value="C:plasma membrane"/>
    <property type="evidence" value="ECO:0007669"/>
    <property type="project" value="UniProtKB-SubCell"/>
</dbReference>
<keyword evidence="3 5" id="KW-1133">Transmembrane helix</keyword>
<keyword evidence="8" id="KW-1185">Reference proteome</keyword>
<name>A0A1T4N8R7_9ENTE</name>
<feature type="transmembrane region" description="Helical" evidence="5">
    <location>
        <begin position="90"/>
        <end position="108"/>
    </location>
</feature>
<dbReference type="Pfam" id="PF00664">
    <property type="entry name" value="ABC_membrane"/>
    <property type="match status" value="1"/>
</dbReference>
<dbReference type="GO" id="GO:0005524">
    <property type="term" value="F:ATP binding"/>
    <property type="evidence" value="ECO:0007669"/>
    <property type="project" value="InterPro"/>
</dbReference>
<evidence type="ECO:0000256" key="1">
    <source>
        <dbReference type="ARBA" id="ARBA00004651"/>
    </source>
</evidence>
<proteinExistence type="predicted"/>
<dbReference type="Gene3D" id="1.20.1560.10">
    <property type="entry name" value="ABC transporter type 1, transmembrane domain"/>
    <property type="match status" value="1"/>
</dbReference>
<reference evidence="7 8" key="1">
    <citation type="submission" date="2017-02" db="EMBL/GenBank/DDBJ databases">
        <authorList>
            <person name="Peterson S.W."/>
        </authorList>
    </citation>
    <scope>NUCLEOTIDE SEQUENCE [LARGE SCALE GENOMIC DNA]</scope>
    <source>
        <strain evidence="7 8">ATCC BAA-1030</strain>
    </source>
</reference>
<keyword evidence="2 5" id="KW-0812">Transmembrane</keyword>
<sequence length="173" mass="19583">MVMQMIILAIQKHDLKELTMSFSSFLILSALTVIGLTGKRIFYAKIDKTFKYELKAKVFEQLLKQEKSENALSLIENDVNQLSSNYLEPFVIILSAIGTIVISMSYILYTNLLIGAIFVASSAVISLFNGIGVKKLNHLSEEKSRYNAKYFKRLQDFFARKTSHPRLSGTGFL</sequence>
<evidence type="ECO:0000313" key="7">
    <source>
        <dbReference type="EMBL" id="SJZ75506.1"/>
    </source>
</evidence>
<dbReference type="STRING" id="263852.SAMN02745116_01345"/>
<evidence type="ECO:0000256" key="3">
    <source>
        <dbReference type="ARBA" id="ARBA00022989"/>
    </source>
</evidence>